<sequence>MPTNVSAIFGNITAFYRRSDSVMEAREVEIRFYVLKH</sequence>
<evidence type="ECO:0000313" key="2">
    <source>
        <dbReference type="Proteomes" id="UP000565286"/>
    </source>
</evidence>
<gene>
    <name evidence="1" type="ORF">GGQ73_003680</name>
</gene>
<dbReference type="AlphaFoldDB" id="A0A7W6CAW1"/>
<protein>
    <submittedName>
        <fullName evidence="1">Uncharacterized protein</fullName>
    </submittedName>
</protein>
<keyword evidence="2" id="KW-1185">Reference proteome</keyword>
<comment type="caution">
    <text evidence="1">The sequence shown here is derived from an EMBL/GenBank/DDBJ whole genome shotgun (WGS) entry which is preliminary data.</text>
</comment>
<dbReference type="Proteomes" id="UP000565286">
    <property type="component" value="Unassembled WGS sequence"/>
</dbReference>
<organism evidence="1 2">
    <name type="scientific">Rhizobium skierniewicense</name>
    <dbReference type="NCBI Taxonomy" id="984260"/>
    <lineage>
        <taxon>Bacteria</taxon>
        <taxon>Pseudomonadati</taxon>
        <taxon>Pseudomonadota</taxon>
        <taxon>Alphaproteobacteria</taxon>
        <taxon>Hyphomicrobiales</taxon>
        <taxon>Rhizobiaceae</taxon>
        <taxon>Rhizobium/Agrobacterium group</taxon>
        <taxon>Rhizobium</taxon>
    </lineage>
</organism>
<dbReference type="EMBL" id="JACIDV010000012">
    <property type="protein sequence ID" value="MBB3947709.1"/>
    <property type="molecule type" value="Genomic_DNA"/>
</dbReference>
<proteinExistence type="predicted"/>
<reference evidence="1 2" key="1">
    <citation type="submission" date="2020-08" db="EMBL/GenBank/DDBJ databases">
        <title>Genomic Encyclopedia of Type Strains, Phase IV (KMG-IV): sequencing the most valuable type-strain genomes for metagenomic binning, comparative biology and taxonomic classification.</title>
        <authorList>
            <person name="Goeker M."/>
        </authorList>
    </citation>
    <scope>NUCLEOTIDE SEQUENCE [LARGE SCALE GENOMIC DNA]</scope>
    <source>
        <strain evidence="1 2">DSM 26438</strain>
    </source>
</reference>
<accession>A0A7W6CAW1</accession>
<name>A0A7W6CAW1_9HYPH</name>
<evidence type="ECO:0000313" key="1">
    <source>
        <dbReference type="EMBL" id="MBB3947709.1"/>
    </source>
</evidence>